<dbReference type="Proteomes" id="UP000320496">
    <property type="component" value="Chromosome"/>
</dbReference>
<organism evidence="2 3">
    <name type="scientific">Maioricimonas rarisocia</name>
    <dbReference type="NCBI Taxonomy" id="2528026"/>
    <lineage>
        <taxon>Bacteria</taxon>
        <taxon>Pseudomonadati</taxon>
        <taxon>Planctomycetota</taxon>
        <taxon>Planctomycetia</taxon>
        <taxon>Planctomycetales</taxon>
        <taxon>Planctomycetaceae</taxon>
        <taxon>Maioricimonas</taxon>
    </lineage>
</organism>
<gene>
    <name evidence="2" type="ORF">Mal4_49060</name>
</gene>
<evidence type="ECO:0000313" key="2">
    <source>
        <dbReference type="EMBL" id="QDU40548.1"/>
    </source>
</evidence>
<keyword evidence="3" id="KW-1185">Reference proteome</keyword>
<proteinExistence type="predicted"/>
<evidence type="ECO:0000256" key="1">
    <source>
        <dbReference type="SAM" id="MobiDB-lite"/>
    </source>
</evidence>
<name>A0A517ZDK7_9PLAN</name>
<evidence type="ECO:0000313" key="3">
    <source>
        <dbReference type="Proteomes" id="UP000320496"/>
    </source>
</evidence>
<dbReference type="EMBL" id="CP036275">
    <property type="protein sequence ID" value="QDU40548.1"/>
    <property type="molecule type" value="Genomic_DNA"/>
</dbReference>
<dbReference type="KEGG" id="mri:Mal4_49060"/>
<protein>
    <submittedName>
        <fullName evidence="2">Uncharacterized protein</fullName>
    </submittedName>
</protein>
<reference evidence="2 3" key="1">
    <citation type="submission" date="2019-02" db="EMBL/GenBank/DDBJ databases">
        <title>Deep-cultivation of Planctomycetes and their phenomic and genomic characterization uncovers novel biology.</title>
        <authorList>
            <person name="Wiegand S."/>
            <person name="Jogler M."/>
            <person name="Boedeker C."/>
            <person name="Pinto D."/>
            <person name="Vollmers J."/>
            <person name="Rivas-Marin E."/>
            <person name="Kohn T."/>
            <person name="Peeters S.H."/>
            <person name="Heuer A."/>
            <person name="Rast P."/>
            <person name="Oberbeckmann S."/>
            <person name="Bunk B."/>
            <person name="Jeske O."/>
            <person name="Meyerdierks A."/>
            <person name="Storesund J.E."/>
            <person name="Kallscheuer N."/>
            <person name="Luecker S."/>
            <person name="Lage O.M."/>
            <person name="Pohl T."/>
            <person name="Merkel B.J."/>
            <person name="Hornburger P."/>
            <person name="Mueller R.-W."/>
            <person name="Bruemmer F."/>
            <person name="Labrenz M."/>
            <person name="Spormann A.M."/>
            <person name="Op den Camp H."/>
            <person name="Overmann J."/>
            <person name="Amann R."/>
            <person name="Jetten M.S.M."/>
            <person name="Mascher T."/>
            <person name="Medema M.H."/>
            <person name="Devos D.P."/>
            <person name="Kaster A.-K."/>
            <person name="Ovreas L."/>
            <person name="Rohde M."/>
            <person name="Galperin M.Y."/>
            <person name="Jogler C."/>
        </authorList>
    </citation>
    <scope>NUCLEOTIDE SEQUENCE [LARGE SCALE GENOMIC DNA]</scope>
    <source>
        <strain evidence="2 3">Mal4</strain>
    </source>
</reference>
<accession>A0A517ZDK7</accession>
<dbReference type="AlphaFoldDB" id="A0A517ZDK7"/>
<feature type="region of interest" description="Disordered" evidence="1">
    <location>
        <begin position="1"/>
        <end position="32"/>
    </location>
</feature>
<sequence length="62" mass="6342">MDDSGGSRATAPRGASGKRRSAGPKSAPEGRFLPSHYRSVLLSGAIAVFAGCGTESFSIDSR</sequence>